<evidence type="ECO:0000259" key="4">
    <source>
        <dbReference type="Pfam" id="PF02797"/>
    </source>
</evidence>
<proteinExistence type="inferred from homology"/>
<reference evidence="6 7" key="1">
    <citation type="submission" date="2015-12" db="EMBL/GenBank/DDBJ databases">
        <title>Dictyostelia acquired genes for synthesis and detection of signals that induce cell-type specialization by lateral gene transfer from prokaryotes.</title>
        <authorList>
            <person name="Gloeckner G."/>
            <person name="Schaap P."/>
        </authorList>
    </citation>
    <scope>NUCLEOTIDE SEQUENCE [LARGE SCALE GENOMIC DNA]</scope>
    <source>
        <strain evidence="6 7">TK</strain>
    </source>
</reference>
<evidence type="ECO:0000256" key="1">
    <source>
        <dbReference type="PIRNR" id="PIRNR036417"/>
    </source>
</evidence>
<dbReference type="Pfam" id="PF08392">
    <property type="entry name" value="FAE1_CUT1_RppA"/>
    <property type="match status" value="1"/>
</dbReference>
<keyword evidence="7" id="KW-1185">Reference proteome</keyword>
<accession>A0A152A4V8</accession>
<feature type="region of interest" description="Disordered" evidence="2">
    <location>
        <begin position="1"/>
        <end position="28"/>
    </location>
</feature>
<dbReference type="OrthoDB" id="329835at2759"/>
<dbReference type="EMBL" id="LODT01000011">
    <property type="protein sequence ID" value="KYR01268.1"/>
    <property type="molecule type" value="Genomic_DNA"/>
</dbReference>
<dbReference type="InParanoid" id="A0A152A4V8"/>
<keyword evidence="3" id="KW-0812">Transmembrane</keyword>
<sequence>MSSNTTSTTPKGEQKTTTSTTTTSTRPPLYETDEVKSYYYPEREADLTEVRTGYSIWRNNTFRTVILSVIPIIIFNIVYVYNNFSVLVGVYDKFQQMMVKEFKEKEDPTFIYIMLGLSLLTVLLIQLVISVFMSKKSRPVYLVDFSVFQPPDSNKITHDFFMEHTKRVGWFKEESVEFQSKVIYRTGLGNETYFPSGITLEKPDMSIQSAREEADQVLSGCLDALFAKTKLKPTDIDILIVNCSLFNPTPSLAAMMMNKYKMRHDVLSYNLSGMGCSAGVISIDLAKQLLQVHKNSIAVVLSTENITQNWYKGNERSMLVSNTLFRMGGAAIMLSNKPKYYWTGKYRLVSSVRVTKSHLDKSYNAVYQMEDSEGNRGVRLANGKELMSVVGDALKTNLTILGPMVLPWSEQFRFFVNLCYRRMINPKYPSYVPDFKKAFQHYCIHAGGRAVIDGLEENFKLSEYDVEPSRATLYRYGNTSSSSIWYELNFIEKQHHVKGGEKVWQLAFGSGFKCNSAVWQALRDI</sequence>
<gene>
    <name evidence="6" type="ORF">DLAC_02391</name>
</gene>
<dbReference type="GO" id="GO:0016747">
    <property type="term" value="F:acyltransferase activity, transferring groups other than amino-acyl groups"/>
    <property type="evidence" value="ECO:0007669"/>
    <property type="project" value="InterPro"/>
</dbReference>
<dbReference type="AlphaFoldDB" id="A0A152A4V8"/>
<dbReference type="Gene3D" id="3.40.47.10">
    <property type="match status" value="1"/>
</dbReference>
<dbReference type="InterPro" id="IPR012328">
    <property type="entry name" value="Chalcone/stilbene_synt_C"/>
</dbReference>
<feature type="transmembrane region" description="Helical" evidence="3">
    <location>
        <begin position="266"/>
        <end position="286"/>
    </location>
</feature>
<dbReference type="GO" id="GO:0006633">
    <property type="term" value="P:fatty acid biosynthetic process"/>
    <property type="evidence" value="ECO:0007669"/>
    <property type="project" value="UniProtKB-UniPathway"/>
</dbReference>
<evidence type="ECO:0000313" key="7">
    <source>
        <dbReference type="Proteomes" id="UP000076078"/>
    </source>
</evidence>
<dbReference type="InterPro" id="IPR016039">
    <property type="entry name" value="Thiolase-like"/>
</dbReference>
<protein>
    <recommendedName>
        <fullName evidence="1">3-ketoacyl-CoA synthase</fullName>
        <ecNumber evidence="1">2.3.1.-</ecNumber>
    </recommendedName>
</protein>
<keyword evidence="3" id="KW-0472">Membrane</keyword>
<dbReference type="Pfam" id="PF02797">
    <property type="entry name" value="Chal_sti_synt_C"/>
    <property type="match status" value="1"/>
</dbReference>
<dbReference type="OMA" id="WYELNFI"/>
<feature type="domain" description="Chalcone/stilbene synthase C-terminal" evidence="4">
    <location>
        <begin position="442"/>
        <end position="518"/>
    </location>
</feature>
<feature type="transmembrane region" description="Helical" evidence="3">
    <location>
        <begin position="65"/>
        <end position="90"/>
    </location>
</feature>
<comment type="similarity">
    <text evidence="1">Belongs to the thiolase-like superfamily. Chalcone/stilbene synthases family.</text>
</comment>
<name>A0A152A4V8_TIELA</name>
<organism evidence="6 7">
    <name type="scientific">Tieghemostelium lacteum</name>
    <name type="common">Slime mold</name>
    <name type="synonym">Dictyostelium lacteum</name>
    <dbReference type="NCBI Taxonomy" id="361077"/>
    <lineage>
        <taxon>Eukaryota</taxon>
        <taxon>Amoebozoa</taxon>
        <taxon>Evosea</taxon>
        <taxon>Eumycetozoa</taxon>
        <taxon>Dictyostelia</taxon>
        <taxon>Dictyosteliales</taxon>
        <taxon>Raperosteliaceae</taxon>
        <taxon>Tieghemostelium</taxon>
    </lineage>
</organism>
<dbReference type="UniPathway" id="UPA00094"/>
<dbReference type="GO" id="GO:0016020">
    <property type="term" value="C:membrane"/>
    <property type="evidence" value="ECO:0007669"/>
    <property type="project" value="InterPro"/>
</dbReference>
<dbReference type="PANTHER" id="PTHR31561">
    <property type="entry name" value="3-KETOACYL-COA SYNTHASE"/>
    <property type="match status" value="1"/>
</dbReference>
<comment type="pathway">
    <text evidence="1">Lipid metabolism; fatty acid biosynthesis.</text>
</comment>
<dbReference type="InterPro" id="IPR012392">
    <property type="entry name" value="3-ktacl-CoA_syn"/>
</dbReference>
<dbReference type="EC" id="2.3.1.-" evidence="1"/>
<dbReference type="STRING" id="361077.A0A152A4V8"/>
<feature type="compositionally biased region" description="Low complexity" evidence="2">
    <location>
        <begin position="1"/>
        <end position="25"/>
    </location>
</feature>
<evidence type="ECO:0000313" key="6">
    <source>
        <dbReference type="EMBL" id="KYR01268.1"/>
    </source>
</evidence>
<evidence type="ECO:0000256" key="2">
    <source>
        <dbReference type="SAM" id="MobiDB-lite"/>
    </source>
</evidence>
<feature type="domain" description="FAE" evidence="5">
    <location>
        <begin position="133"/>
        <end position="422"/>
    </location>
</feature>
<evidence type="ECO:0000256" key="3">
    <source>
        <dbReference type="SAM" id="Phobius"/>
    </source>
</evidence>
<dbReference type="SUPFAM" id="SSF53901">
    <property type="entry name" value="Thiolase-like"/>
    <property type="match status" value="2"/>
</dbReference>
<keyword evidence="3" id="KW-1133">Transmembrane helix</keyword>
<dbReference type="CDD" id="cd00831">
    <property type="entry name" value="CHS_like"/>
    <property type="match status" value="1"/>
</dbReference>
<keyword evidence="1" id="KW-0012">Acyltransferase</keyword>
<evidence type="ECO:0000259" key="5">
    <source>
        <dbReference type="Pfam" id="PF08392"/>
    </source>
</evidence>
<comment type="caution">
    <text evidence="6">The sequence shown here is derived from an EMBL/GenBank/DDBJ whole genome shotgun (WGS) entry which is preliminary data.</text>
</comment>
<dbReference type="InterPro" id="IPR013601">
    <property type="entry name" value="FAE1_typ3_polyketide_synth"/>
</dbReference>
<keyword evidence="1" id="KW-0808">Transferase</keyword>
<dbReference type="Proteomes" id="UP000076078">
    <property type="component" value="Unassembled WGS sequence"/>
</dbReference>
<dbReference type="PIRSF" id="PIRSF036417">
    <property type="entry name" value="3-ktacl-CoA_syn"/>
    <property type="match status" value="1"/>
</dbReference>
<feature type="transmembrane region" description="Helical" evidence="3">
    <location>
        <begin position="110"/>
        <end position="132"/>
    </location>
</feature>